<evidence type="ECO:0000313" key="1">
    <source>
        <dbReference type="EMBL" id="QSW91618.1"/>
    </source>
</evidence>
<gene>
    <name evidence="1" type="ORF">J0383_19440</name>
</gene>
<protein>
    <recommendedName>
        <fullName evidence="3">RHS repeat-associated core domain-containing protein</fullName>
    </recommendedName>
</protein>
<organism evidence="1 2">
    <name type="scientific">Flavobacterium endoglycinae</name>
    <dbReference type="NCBI Taxonomy" id="2816357"/>
    <lineage>
        <taxon>Bacteria</taxon>
        <taxon>Pseudomonadati</taxon>
        <taxon>Bacteroidota</taxon>
        <taxon>Flavobacteriia</taxon>
        <taxon>Flavobacteriales</taxon>
        <taxon>Flavobacteriaceae</taxon>
        <taxon>Flavobacterium</taxon>
    </lineage>
</organism>
<evidence type="ECO:0000313" key="2">
    <source>
        <dbReference type="Proteomes" id="UP000663440"/>
    </source>
</evidence>
<reference evidence="1 2" key="1">
    <citation type="submission" date="2021-03" db="EMBL/GenBank/DDBJ databases">
        <title>Flavobacterium kribbensis sp. nov, an endophytic bacteria, isolated from soybean.</title>
        <authorList>
            <person name="Lee J."/>
            <person name="Seo J."/>
        </authorList>
    </citation>
    <scope>NUCLEOTIDE SEQUENCE [LARGE SCALE GENOMIC DNA]</scope>
    <source>
        <strain evidence="1 2">BB8</strain>
    </source>
</reference>
<proteinExistence type="predicted"/>
<accession>A0ABX7QLV1</accession>
<dbReference type="EMBL" id="CP071448">
    <property type="protein sequence ID" value="QSW91618.1"/>
    <property type="molecule type" value="Genomic_DNA"/>
</dbReference>
<dbReference type="Gene3D" id="2.180.10.10">
    <property type="entry name" value="RHS repeat-associated core"/>
    <property type="match status" value="1"/>
</dbReference>
<keyword evidence="2" id="KW-1185">Reference proteome</keyword>
<dbReference type="NCBIfam" id="TIGR03696">
    <property type="entry name" value="Rhs_assc_core"/>
    <property type="match status" value="1"/>
</dbReference>
<dbReference type="InterPro" id="IPR022385">
    <property type="entry name" value="Rhs_assc_core"/>
</dbReference>
<sequence length="155" mass="17376">MVANTYKYKYNGQELQDELGLNMTAMDYRQYDNALGRFNFIDVLAELFPEESPFSFSLNNPVFFSDPTGLCPECEKNVKDPKAGQSYTSSGGATYTYNDGKWTQQGGELAEVTITATPKKKSTEGQDGKAEGNTRLFGLIQNAVMYQMCWWLIIA</sequence>
<dbReference type="Proteomes" id="UP000663440">
    <property type="component" value="Chromosome"/>
</dbReference>
<evidence type="ECO:0008006" key="3">
    <source>
        <dbReference type="Google" id="ProtNLM"/>
    </source>
</evidence>
<name>A0ABX7QLV1_9FLAO</name>